<evidence type="ECO:0000313" key="8">
    <source>
        <dbReference type="EMBL" id="MBB4763591.1"/>
    </source>
</evidence>
<sequence length="556" mass="60384">MTRHRGIAAGIGVFAVVAAGLMVSAPTAEASTASPKVTWGNCPQYSDEVLEAMGLRPDELGRMRALLARTDCGTVRVPLDYRRPNGTRITIAISRIRATDQRHKLGSIAVNPGGPGGSGYLMPHDLALTSPQFGALADRYDLIGFDPRGVGYSTRADCARPDDDVRPPEIPPGPIAEETAAKIYDFQSAANRTCWESNRALLGQLTTANVARDLERVRAALGQGRLSYFGVSWGTLLGQVYRSLYPRSVDRMWLDSVVGPTANRLDSRFHDVTGADERKVYRWAAWAAERDATYHLGDTVDEVVALVKRLKARLNEEPLVFADLDEHLDGNLVAFLVVAPSPLWSEATPGLAALATARSGDPVPDALRPIIMPDPREPTEPPAGLPERFNEVAGRAILCNDDTSPHDFPTFWRTYQGWQREFPITASLGSFTQRCAGWPIPSREPFTLRRSNGSLQLSGHRWESPTPYEWIAQVQAKIGGTAFTVEDDIHGSVARVPECTEHLSAYFLTGRPDAGGCTGVTPPGTTAATLSAGTDDATPLDAGRAPAGNRWSWRDH</sequence>
<evidence type="ECO:0000313" key="9">
    <source>
        <dbReference type="Proteomes" id="UP000578112"/>
    </source>
</evidence>
<evidence type="ECO:0000256" key="4">
    <source>
        <dbReference type="SAM" id="MobiDB-lite"/>
    </source>
</evidence>
<feature type="domain" description="Peptidase S33 tripeptidyl aminopeptidase-like C-terminal" evidence="7">
    <location>
        <begin position="432"/>
        <end position="516"/>
    </location>
</feature>
<dbReference type="EMBL" id="JACHNH010000001">
    <property type="protein sequence ID" value="MBB4763591.1"/>
    <property type="molecule type" value="Genomic_DNA"/>
</dbReference>
<feature type="signal peptide" evidence="5">
    <location>
        <begin position="1"/>
        <end position="30"/>
    </location>
</feature>
<evidence type="ECO:0000256" key="5">
    <source>
        <dbReference type="SAM" id="SignalP"/>
    </source>
</evidence>
<dbReference type="GO" id="GO:0016787">
    <property type="term" value="F:hydrolase activity"/>
    <property type="evidence" value="ECO:0007669"/>
    <property type="project" value="UniProtKB-KW"/>
</dbReference>
<name>A0A7W7HZD4_9ACTN</name>
<proteinExistence type="inferred from homology"/>
<dbReference type="Gene3D" id="3.40.50.1820">
    <property type="entry name" value="alpha/beta hydrolase"/>
    <property type="match status" value="1"/>
</dbReference>
<evidence type="ECO:0000256" key="2">
    <source>
        <dbReference type="ARBA" id="ARBA00022729"/>
    </source>
</evidence>
<reference evidence="8 9" key="1">
    <citation type="submission" date="2020-08" db="EMBL/GenBank/DDBJ databases">
        <title>Sequencing the genomes of 1000 actinobacteria strains.</title>
        <authorList>
            <person name="Klenk H.-P."/>
        </authorList>
    </citation>
    <scope>NUCLEOTIDE SEQUENCE [LARGE SCALE GENOMIC DNA]</scope>
    <source>
        <strain evidence="8 9">DSM 43149</strain>
    </source>
</reference>
<dbReference type="Proteomes" id="UP000578112">
    <property type="component" value="Unassembled WGS sequence"/>
</dbReference>
<dbReference type="InterPro" id="IPR029058">
    <property type="entry name" value="AB_hydrolase_fold"/>
</dbReference>
<evidence type="ECO:0000259" key="7">
    <source>
        <dbReference type="Pfam" id="PF08386"/>
    </source>
</evidence>
<dbReference type="PANTHER" id="PTHR43248:SF29">
    <property type="entry name" value="TRIPEPTIDYL AMINOPEPTIDASE"/>
    <property type="match status" value="1"/>
</dbReference>
<comment type="similarity">
    <text evidence="1">Belongs to the peptidase S33 family.</text>
</comment>
<feature type="region of interest" description="Disordered" evidence="4">
    <location>
        <begin position="520"/>
        <end position="556"/>
    </location>
</feature>
<dbReference type="InterPro" id="IPR000073">
    <property type="entry name" value="AB_hydrolase_1"/>
</dbReference>
<dbReference type="InterPro" id="IPR051601">
    <property type="entry name" value="Serine_prot/Carboxylest_S33"/>
</dbReference>
<dbReference type="InterPro" id="IPR013595">
    <property type="entry name" value="Pept_S33_TAP-like_C"/>
</dbReference>
<evidence type="ECO:0000256" key="3">
    <source>
        <dbReference type="ARBA" id="ARBA00022801"/>
    </source>
</evidence>
<keyword evidence="9" id="KW-1185">Reference proteome</keyword>
<keyword evidence="2 5" id="KW-0732">Signal</keyword>
<dbReference type="Pfam" id="PF08386">
    <property type="entry name" value="Abhydrolase_4"/>
    <property type="match status" value="1"/>
</dbReference>
<dbReference type="RefSeq" id="WP_184994886.1">
    <property type="nucleotide sequence ID" value="NZ_BOMK01000020.1"/>
</dbReference>
<dbReference type="PANTHER" id="PTHR43248">
    <property type="entry name" value="2-SUCCINYL-6-HYDROXY-2,4-CYCLOHEXADIENE-1-CARBOXYLATE SYNTHASE"/>
    <property type="match status" value="1"/>
</dbReference>
<protein>
    <submittedName>
        <fullName evidence="8">Pimeloyl-ACP methyl ester carboxylesterase</fullName>
    </submittedName>
</protein>
<evidence type="ECO:0000259" key="6">
    <source>
        <dbReference type="Pfam" id="PF00561"/>
    </source>
</evidence>
<keyword evidence="3" id="KW-0378">Hydrolase</keyword>
<gene>
    <name evidence="8" type="ORF">BJ971_004147</name>
</gene>
<comment type="caution">
    <text evidence="8">The sequence shown here is derived from an EMBL/GenBank/DDBJ whole genome shotgun (WGS) entry which is preliminary data.</text>
</comment>
<organism evidence="8 9">
    <name type="scientific">Actinoplanes digitatis</name>
    <dbReference type="NCBI Taxonomy" id="1868"/>
    <lineage>
        <taxon>Bacteria</taxon>
        <taxon>Bacillati</taxon>
        <taxon>Actinomycetota</taxon>
        <taxon>Actinomycetes</taxon>
        <taxon>Micromonosporales</taxon>
        <taxon>Micromonosporaceae</taxon>
        <taxon>Actinoplanes</taxon>
    </lineage>
</organism>
<feature type="compositionally biased region" description="Low complexity" evidence="4">
    <location>
        <begin position="520"/>
        <end position="529"/>
    </location>
</feature>
<feature type="domain" description="AB hydrolase-1" evidence="6">
    <location>
        <begin position="111"/>
        <end position="276"/>
    </location>
</feature>
<dbReference type="SUPFAM" id="SSF53474">
    <property type="entry name" value="alpha/beta-Hydrolases"/>
    <property type="match status" value="1"/>
</dbReference>
<feature type="chain" id="PRO_5031221849" evidence="5">
    <location>
        <begin position="31"/>
        <end position="556"/>
    </location>
</feature>
<accession>A0A7W7HZD4</accession>
<dbReference type="Pfam" id="PF00561">
    <property type="entry name" value="Abhydrolase_1"/>
    <property type="match status" value="1"/>
</dbReference>
<dbReference type="AlphaFoldDB" id="A0A7W7HZD4"/>
<evidence type="ECO:0000256" key="1">
    <source>
        <dbReference type="ARBA" id="ARBA00010088"/>
    </source>
</evidence>